<evidence type="ECO:0000256" key="1">
    <source>
        <dbReference type="ARBA" id="ARBA00007747"/>
    </source>
</evidence>
<evidence type="ECO:0000256" key="7">
    <source>
        <dbReference type="SAM" id="MobiDB-lite"/>
    </source>
</evidence>
<dbReference type="InterPro" id="IPR034393">
    <property type="entry name" value="TatSF1-like"/>
</dbReference>
<dbReference type="SMART" id="SM00360">
    <property type="entry name" value="RRM"/>
    <property type="match status" value="2"/>
</dbReference>
<evidence type="ECO:0000256" key="4">
    <source>
        <dbReference type="ARBA" id="ARBA00022884"/>
    </source>
</evidence>
<dbReference type="RefSeq" id="XP_064657881.1">
    <property type="nucleotide sequence ID" value="XM_064804080.1"/>
</dbReference>
<accession>A0AAV9PA41</accession>
<dbReference type="PROSITE" id="PS50102">
    <property type="entry name" value="RRM"/>
    <property type="match status" value="2"/>
</dbReference>
<evidence type="ECO:0000313" key="10">
    <source>
        <dbReference type="Proteomes" id="UP001337655"/>
    </source>
</evidence>
<name>A0AAV9PA41_9PEZI</name>
<reference evidence="9 10" key="1">
    <citation type="submission" date="2023-08" db="EMBL/GenBank/DDBJ databases">
        <title>Black Yeasts Isolated from many extreme environments.</title>
        <authorList>
            <person name="Coleine C."/>
            <person name="Stajich J.E."/>
            <person name="Selbmann L."/>
        </authorList>
    </citation>
    <scope>NUCLEOTIDE SEQUENCE [LARGE SCALE GENOMIC DNA]</scope>
    <source>
        <strain evidence="9 10">CCFEE 5935</strain>
    </source>
</reference>
<feature type="compositionally biased region" description="Basic and acidic residues" evidence="7">
    <location>
        <begin position="355"/>
        <end position="370"/>
    </location>
</feature>
<protein>
    <recommendedName>
        <fullName evidence="8">RRM domain-containing protein</fullName>
    </recommendedName>
</protein>
<gene>
    <name evidence="9" type="ORF">LTR77_006840</name>
</gene>
<dbReference type="EMBL" id="JAVRRT010000010">
    <property type="protein sequence ID" value="KAK5168271.1"/>
    <property type="molecule type" value="Genomic_DNA"/>
</dbReference>
<dbReference type="GO" id="GO:0005686">
    <property type="term" value="C:U2 snRNP"/>
    <property type="evidence" value="ECO:0007669"/>
    <property type="project" value="TreeGrafter"/>
</dbReference>
<evidence type="ECO:0000259" key="8">
    <source>
        <dbReference type="PROSITE" id="PS50102"/>
    </source>
</evidence>
<dbReference type="GO" id="GO:0000398">
    <property type="term" value="P:mRNA splicing, via spliceosome"/>
    <property type="evidence" value="ECO:0007669"/>
    <property type="project" value="InterPro"/>
</dbReference>
<dbReference type="AlphaFoldDB" id="A0AAV9PA41"/>
<feature type="compositionally biased region" description="Basic and acidic residues" evidence="7">
    <location>
        <begin position="206"/>
        <end position="218"/>
    </location>
</feature>
<feature type="region of interest" description="Disordered" evidence="7">
    <location>
        <begin position="199"/>
        <end position="229"/>
    </location>
</feature>
<dbReference type="Pfam" id="PF00076">
    <property type="entry name" value="RRM_1"/>
    <property type="match status" value="2"/>
</dbReference>
<dbReference type="PANTHER" id="PTHR15608:SF0">
    <property type="entry name" value="HIV TAT-SPECIFIC FACTOR 1"/>
    <property type="match status" value="1"/>
</dbReference>
<comment type="similarity">
    <text evidence="1">Belongs to the HTATSF1 family.</text>
</comment>
<keyword evidence="3" id="KW-0677">Repeat</keyword>
<feature type="region of interest" description="Disordered" evidence="7">
    <location>
        <begin position="355"/>
        <end position="381"/>
    </location>
</feature>
<dbReference type="GO" id="GO:0003723">
    <property type="term" value="F:RNA binding"/>
    <property type="evidence" value="ECO:0007669"/>
    <property type="project" value="UniProtKB-UniRule"/>
</dbReference>
<organism evidence="9 10">
    <name type="scientific">Saxophila tyrrhenica</name>
    <dbReference type="NCBI Taxonomy" id="1690608"/>
    <lineage>
        <taxon>Eukaryota</taxon>
        <taxon>Fungi</taxon>
        <taxon>Dikarya</taxon>
        <taxon>Ascomycota</taxon>
        <taxon>Pezizomycotina</taxon>
        <taxon>Dothideomycetes</taxon>
        <taxon>Dothideomycetidae</taxon>
        <taxon>Mycosphaerellales</taxon>
        <taxon>Extremaceae</taxon>
        <taxon>Saxophila</taxon>
    </lineage>
</organism>
<dbReference type="InterPro" id="IPR000504">
    <property type="entry name" value="RRM_dom"/>
</dbReference>
<dbReference type="GO" id="GO:0005684">
    <property type="term" value="C:U2-type spliceosomal complex"/>
    <property type="evidence" value="ECO:0007669"/>
    <property type="project" value="TreeGrafter"/>
</dbReference>
<keyword evidence="5" id="KW-0508">mRNA splicing</keyword>
<feature type="compositionally biased region" description="Basic residues" evidence="7">
    <location>
        <begin position="1"/>
        <end position="10"/>
    </location>
</feature>
<evidence type="ECO:0000256" key="2">
    <source>
        <dbReference type="ARBA" id="ARBA00022664"/>
    </source>
</evidence>
<dbReference type="FunFam" id="3.30.70.330:FF:000105">
    <property type="entry name" value="HIV Tat-specific factor 1 homolog"/>
    <property type="match status" value="1"/>
</dbReference>
<dbReference type="InterPro" id="IPR035979">
    <property type="entry name" value="RBD_domain_sf"/>
</dbReference>
<feature type="domain" description="RRM" evidence="8">
    <location>
        <begin position="111"/>
        <end position="202"/>
    </location>
</feature>
<dbReference type="InterPro" id="IPR012677">
    <property type="entry name" value="Nucleotide-bd_a/b_plait_sf"/>
</dbReference>
<evidence type="ECO:0000256" key="3">
    <source>
        <dbReference type="ARBA" id="ARBA00022737"/>
    </source>
</evidence>
<dbReference type="Gene3D" id="3.30.70.330">
    <property type="match status" value="2"/>
</dbReference>
<keyword evidence="10" id="KW-1185">Reference proteome</keyword>
<dbReference type="FunFam" id="3.30.70.330:FF:000329">
    <property type="entry name" value="splicing factor U2AF-associated protein 2"/>
    <property type="match status" value="1"/>
</dbReference>
<keyword evidence="2" id="KW-0507">mRNA processing</keyword>
<feature type="domain" description="RRM" evidence="8">
    <location>
        <begin position="286"/>
        <end position="340"/>
    </location>
</feature>
<evidence type="ECO:0000256" key="5">
    <source>
        <dbReference type="ARBA" id="ARBA00023187"/>
    </source>
</evidence>
<sequence length="381" mass="43584">MATSGSKRKPFPNDPENFWDDTRISLDQATRGYRLEDEFGEEWEWLDAVKKWRPVTDEALFKQQQQAYGAQDVEDDEPEKGPKKRKAADAEGGNGKTKKPKAEGNRPERNNAIYVTSLPDDVTIDELKQVFSRYGVISESADTGQPRIKLYLDDQGKPKGDALVVYFRPESVRLAIDMLDETDFRLGLPLASGPMRIQEAESSYKNQKEQPLKSEQAKKKGTGANKDREKLIKKNQELNSRLADWDDDDPQTIPETSSRWDKVVVLKHMFIPRELANDPTAILDIKEDIREECEKLGTVTNVVLYDKEEDGTVTVRFSNDTAAKDAVKEFNGRTFDGRTVWAYIYDGKEKFYKSKKQEEDDDKDEGKRLESFSNFIEGKES</sequence>
<dbReference type="Proteomes" id="UP001337655">
    <property type="component" value="Unassembled WGS sequence"/>
</dbReference>
<comment type="caution">
    <text evidence="9">The sequence shown here is derived from an EMBL/GenBank/DDBJ whole genome shotgun (WGS) entry which is preliminary data.</text>
</comment>
<dbReference type="SUPFAM" id="SSF54928">
    <property type="entry name" value="RNA-binding domain, RBD"/>
    <property type="match status" value="2"/>
</dbReference>
<dbReference type="InterPro" id="IPR034392">
    <property type="entry name" value="TatSF1-like_RRM1"/>
</dbReference>
<proteinExistence type="inferred from homology"/>
<dbReference type="CDD" id="cd12281">
    <property type="entry name" value="RRM1_TatSF1_like"/>
    <property type="match status" value="1"/>
</dbReference>
<evidence type="ECO:0000256" key="6">
    <source>
        <dbReference type="PROSITE-ProRule" id="PRU00176"/>
    </source>
</evidence>
<evidence type="ECO:0000313" key="9">
    <source>
        <dbReference type="EMBL" id="KAK5168271.1"/>
    </source>
</evidence>
<feature type="region of interest" description="Disordered" evidence="7">
    <location>
        <begin position="1"/>
        <end position="23"/>
    </location>
</feature>
<keyword evidence="4 6" id="KW-0694">RNA-binding</keyword>
<dbReference type="GeneID" id="89928179"/>
<feature type="region of interest" description="Disordered" evidence="7">
    <location>
        <begin position="62"/>
        <end position="108"/>
    </location>
</feature>
<dbReference type="PANTHER" id="PTHR15608">
    <property type="entry name" value="SPLICING FACTOR U2AF-ASSOCIATED PROTEIN 2"/>
    <property type="match status" value="1"/>
</dbReference>